<dbReference type="RefSeq" id="WP_143872728.1">
    <property type="nucleotide sequence ID" value="NZ_CP041660.1"/>
</dbReference>
<evidence type="ECO:0000313" key="4">
    <source>
        <dbReference type="Proteomes" id="UP001467690"/>
    </source>
</evidence>
<reference evidence="3 4" key="1">
    <citation type="submission" date="2024-06" db="EMBL/GenBank/DDBJ databases">
        <authorList>
            <person name="Chen R.Y."/>
        </authorList>
    </citation>
    <scope>NUCLEOTIDE SEQUENCE [LARGE SCALE GENOMIC DNA]</scope>
    <source>
        <strain evidence="3 4">D2</strain>
    </source>
</reference>
<feature type="transmembrane region" description="Helical" evidence="1">
    <location>
        <begin position="50"/>
        <end position="74"/>
    </location>
</feature>
<evidence type="ECO:0000259" key="2">
    <source>
        <dbReference type="Pfam" id="PF11893"/>
    </source>
</evidence>
<gene>
    <name evidence="3" type="ORF">ABS311_17080</name>
</gene>
<dbReference type="InterPro" id="IPR024588">
    <property type="entry name" value="YejM_N"/>
</dbReference>
<feature type="transmembrane region" description="Helical" evidence="1">
    <location>
        <begin position="86"/>
        <end position="110"/>
    </location>
</feature>
<dbReference type="EMBL" id="JBELOE010000265">
    <property type="protein sequence ID" value="MER2493595.1"/>
    <property type="molecule type" value="Genomic_DNA"/>
</dbReference>
<evidence type="ECO:0000313" key="3">
    <source>
        <dbReference type="EMBL" id="MER2493595.1"/>
    </source>
</evidence>
<proteinExistence type="predicted"/>
<keyword evidence="4" id="KW-1185">Reference proteome</keyword>
<evidence type="ECO:0000256" key="1">
    <source>
        <dbReference type="SAM" id="Phobius"/>
    </source>
</evidence>
<dbReference type="Proteomes" id="UP001467690">
    <property type="component" value="Unassembled WGS sequence"/>
</dbReference>
<dbReference type="Pfam" id="PF11893">
    <property type="entry name" value="DUF3413"/>
    <property type="match status" value="1"/>
</dbReference>
<organism evidence="3 4">
    <name type="scientific">Catenovulum sediminis</name>
    <dbReference type="NCBI Taxonomy" id="1740262"/>
    <lineage>
        <taxon>Bacteria</taxon>
        <taxon>Pseudomonadati</taxon>
        <taxon>Pseudomonadota</taxon>
        <taxon>Gammaproteobacteria</taxon>
        <taxon>Alteromonadales</taxon>
        <taxon>Alteromonadaceae</taxon>
        <taxon>Catenovulum</taxon>
    </lineage>
</organism>
<sequence length="509" mass="56831">MLLNSASQQKSKLYSWGHWFGLTNMLAGLFLFFIYWFAQPLPATGLGVLYMVIYSIGHAGFLFFVGHLLLVFPFTMLNKPNWVKPWAAFVAALGLTLLFIDALVYSAYGYHINLLSVDYIQNDFQLLTQALPAGFKAALLLVFIAVFSVELVLANSLWRSLDKYRKWFLRSRVIPFVIVCFLMGHLAHIWADLTLYKPITRLDNQLPLSHPMTAKTILSQSGLVDLDEYKQKKQFSFDVSSFSLDVPNFQFSCFAPTKSLSIDVIYSTYLNAEQITSELESLNSKFTSTQHWAPLALDDSMFEIISGLPAIYNNSFAGSPNVLDSALLSTSTSLTFTNIPAATQKSLPEFEAGYRISDSQLNVSLYKIDNLSQLSELATGDDYKIIAVLPTNAQQYGQLLVLGDLVSLPDVTSNLDIMPTILEGWLSCSFPADYGKFGHNLFSVPVKANWLVSADAESIYVWHKGSTTKITGDAQMTSTQMLTQQTVEPPSNATLIRAIHFLKRNLVNK</sequence>
<feature type="transmembrane region" description="Helical" evidence="1">
    <location>
        <begin position="173"/>
        <end position="191"/>
    </location>
</feature>
<keyword evidence="1" id="KW-1133">Transmembrane helix</keyword>
<feature type="transmembrane region" description="Helical" evidence="1">
    <location>
        <begin position="130"/>
        <end position="153"/>
    </location>
</feature>
<comment type="caution">
    <text evidence="3">The sequence shown here is derived from an EMBL/GenBank/DDBJ whole genome shotgun (WGS) entry which is preliminary data.</text>
</comment>
<name>A0ABV1RLK5_9ALTE</name>
<feature type="transmembrane region" description="Helical" evidence="1">
    <location>
        <begin position="20"/>
        <end position="38"/>
    </location>
</feature>
<protein>
    <submittedName>
        <fullName evidence="3">DUF3413 domain-containing protein</fullName>
    </submittedName>
</protein>
<keyword evidence="1" id="KW-0812">Transmembrane</keyword>
<accession>A0ABV1RLK5</accession>
<keyword evidence="1" id="KW-0472">Membrane</keyword>
<feature type="domain" description="Inner membrane protein YejM N-terminal" evidence="2">
    <location>
        <begin position="7"/>
        <end position="247"/>
    </location>
</feature>